<dbReference type="PANTHER" id="PTHR30532:SF29">
    <property type="entry name" value="FE(3+) DICITRATE-BINDING PERIPLASMIC PROTEIN"/>
    <property type="match status" value="1"/>
</dbReference>
<dbReference type="EMBL" id="JBHTAI010000010">
    <property type="protein sequence ID" value="MFC7150301.1"/>
    <property type="molecule type" value="Genomic_DNA"/>
</dbReference>
<accession>A0ABW2FDR8</accession>
<proteinExistence type="inferred from homology"/>
<evidence type="ECO:0000256" key="1">
    <source>
        <dbReference type="ARBA" id="ARBA00004196"/>
    </source>
</evidence>
<protein>
    <submittedName>
        <fullName evidence="12">Helix-turn-helix domain-containing protein</fullName>
    </submittedName>
</protein>
<evidence type="ECO:0000256" key="4">
    <source>
        <dbReference type="ARBA" id="ARBA00022729"/>
    </source>
</evidence>
<keyword evidence="5" id="KW-0805">Transcription regulation</keyword>
<feature type="domain" description="HTH araC/xylS-type" evidence="10">
    <location>
        <begin position="190"/>
        <end position="288"/>
    </location>
</feature>
<evidence type="ECO:0000313" key="13">
    <source>
        <dbReference type="Proteomes" id="UP001596378"/>
    </source>
</evidence>
<dbReference type="Proteomes" id="UP001596378">
    <property type="component" value="Unassembled WGS sequence"/>
</dbReference>
<name>A0ABW2FDR8_9BACL</name>
<dbReference type="PANTHER" id="PTHR30532">
    <property type="entry name" value="IRON III DICITRATE-BINDING PERIPLASMIC PROTEIN"/>
    <property type="match status" value="1"/>
</dbReference>
<dbReference type="InterPro" id="IPR018060">
    <property type="entry name" value="HTH_AraC"/>
</dbReference>
<evidence type="ECO:0000256" key="2">
    <source>
        <dbReference type="ARBA" id="ARBA00008814"/>
    </source>
</evidence>
<evidence type="ECO:0000259" key="10">
    <source>
        <dbReference type="PROSITE" id="PS01124"/>
    </source>
</evidence>
<evidence type="ECO:0000256" key="7">
    <source>
        <dbReference type="ARBA" id="ARBA00023163"/>
    </source>
</evidence>
<sequence>MREDTGAIRIFTPEMLETMAHIWTRSSISLMDVRHKPIYPNQPLQHYKLPSSMLVYAYGGTANVQLNEAAFAMERFGLFHGGKGTVLSILPDDVTLESYMVLYKAETPLFFKRDLQRLLEQVNPFLQQFGYVPRNPVGLLSLFQQMMDSWNRRTEMNHFHTKSLFYQSVHEIYRDLENGKTKFLQPDPVISAKRYLDEHYIKPIMFQEIADMFAISNGQLTRLFKKREGSSLQEYVIQKRLNTARHHLENTNATVKEIAEGCGFINEKNLFRMFKKYYKMTPSDYRKINALSMQVYGIDNDSHRPYNKRELDRLVKSTGDGELHMLGNTRSKEMILAAAMSLMLLLSACSSSAPANTGSPDLTPAQTQVQTTSTTETKETENAAQTRIIHTIKGDVEVPINPQRVVVNWYYPELFSLGIQPVALMGFVTGENVHFFDQAAGIPTMNYDNWDVETIMSYDPDLIISIAEDEFTANNYEKLSKVAPVIAISSGLAPAERLNFIGEVFGKQQEAQNLVDEFNAKLASLKQQLKEHALDSKTVSVFQDWAEWGFNAETAKRGASLLYTYLELTMPEEFERLVGEGGAAISYEAVPKYTGDYVVYVNHDSDFANSEIWKSIDAVKNNQVLYMEEKDQDVMLFDDVESMSAQIDYFTTHLFHLE</sequence>
<gene>
    <name evidence="12" type="ORF">ACFQMJ_17370</name>
</gene>
<dbReference type="SUPFAM" id="SSF46689">
    <property type="entry name" value="Homeodomain-like"/>
    <property type="match status" value="1"/>
</dbReference>
<keyword evidence="13" id="KW-1185">Reference proteome</keyword>
<dbReference type="Gene3D" id="3.40.50.1980">
    <property type="entry name" value="Nitrogenase molybdenum iron protein domain"/>
    <property type="match status" value="2"/>
</dbReference>
<dbReference type="InterPro" id="IPR018062">
    <property type="entry name" value="HTH_AraC-typ_CS"/>
</dbReference>
<dbReference type="Gene3D" id="1.10.10.60">
    <property type="entry name" value="Homeodomain-like"/>
    <property type="match status" value="2"/>
</dbReference>
<dbReference type="Pfam" id="PF01497">
    <property type="entry name" value="Peripla_BP_2"/>
    <property type="match status" value="1"/>
</dbReference>
<evidence type="ECO:0000256" key="5">
    <source>
        <dbReference type="ARBA" id="ARBA00023015"/>
    </source>
</evidence>
<dbReference type="SUPFAM" id="SSF53807">
    <property type="entry name" value="Helical backbone' metal receptor"/>
    <property type="match status" value="1"/>
</dbReference>
<feature type="compositionally biased region" description="Low complexity" evidence="9">
    <location>
        <begin position="363"/>
        <end position="375"/>
    </location>
</feature>
<comment type="similarity">
    <text evidence="2">Belongs to the bacterial solute-binding protein 8 family.</text>
</comment>
<dbReference type="RefSeq" id="WP_378045803.1">
    <property type="nucleotide sequence ID" value="NZ_JBHMDN010000008.1"/>
</dbReference>
<keyword evidence="7" id="KW-0804">Transcription</keyword>
<keyword evidence="4" id="KW-0732">Signal</keyword>
<evidence type="ECO:0000256" key="6">
    <source>
        <dbReference type="ARBA" id="ARBA00023125"/>
    </source>
</evidence>
<feature type="coiled-coil region" evidence="8">
    <location>
        <begin position="508"/>
        <end position="535"/>
    </location>
</feature>
<dbReference type="PROSITE" id="PS50983">
    <property type="entry name" value="FE_B12_PBP"/>
    <property type="match status" value="1"/>
</dbReference>
<keyword evidence="6" id="KW-0238">DNA-binding</keyword>
<dbReference type="InterPro" id="IPR009057">
    <property type="entry name" value="Homeodomain-like_sf"/>
</dbReference>
<organism evidence="12 13">
    <name type="scientific">Cohnella cellulosilytica</name>
    <dbReference type="NCBI Taxonomy" id="986710"/>
    <lineage>
        <taxon>Bacteria</taxon>
        <taxon>Bacillati</taxon>
        <taxon>Bacillota</taxon>
        <taxon>Bacilli</taxon>
        <taxon>Bacillales</taxon>
        <taxon>Paenibacillaceae</taxon>
        <taxon>Cohnella</taxon>
    </lineage>
</organism>
<comment type="caution">
    <text evidence="12">The sequence shown here is derived from an EMBL/GenBank/DDBJ whole genome shotgun (WGS) entry which is preliminary data.</text>
</comment>
<evidence type="ECO:0000313" key="12">
    <source>
        <dbReference type="EMBL" id="MFC7150301.1"/>
    </source>
</evidence>
<dbReference type="InterPro" id="IPR051313">
    <property type="entry name" value="Bact_iron-sidero_bind"/>
</dbReference>
<reference evidence="13" key="1">
    <citation type="journal article" date="2019" name="Int. J. Syst. Evol. Microbiol.">
        <title>The Global Catalogue of Microorganisms (GCM) 10K type strain sequencing project: providing services to taxonomists for standard genome sequencing and annotation.</title>
        <authorList>
            <consortium name="The Broad Institute Genomics Platform"/>
            <consortium name="The Broad Institute Genome Sequencing Center for Infectious Disease"/>
            <person name="Wu L."/>
            <person name="Ma J."/>
        </authorList>
    </citation>
    <scope>NUCLEOTIDE SEQUENCE [LARGE SCALE GENOMIC DNA]</scope>
    <source>
        <strain evidence="13">KCTC 12907</strain>
    </source>
</reference>
<keyword evidence="8" id="KW-0175">Coiled coil</keyword>
<feature type="region of interest" description="Disordered" evidence="9">
    <location>
        <begin position="356"/>
        <end position="382"/>
    </location>
</feature>
<evidence type="ECO:0000256" key="9">
    <source>
        <dbReference type="SAM" id="MobiDB-lite"/>
    </source>
</evidence>
<evidence type="ECO:0000256" key="3">
    <source>
        <dbReference type="ARBA" id="ARBA00022448"/>
    </source>
</evidence>
<evidence type="ECO:0000256" key="8">
    <source>
        <dbReference type="SAM" id="Coils"/>
    </source>
</evidence>
<dbReference type="SMART" id="SM00342">
    <property type="entry name" value="HTH_ARAC"/>
    <property type="match status" value="1"/>
</dbReference>
<evidence type="ECO:0000259" key="11">
    <source>
        <dbReference type="PROSITE" id="PS50983"/>
    </source>
</evidence>
<keyword evidence="3" id="KW-0813">Transport</keyword>
<dbReference type="PROSITE" id="PS00041">
    <property type="entry name" value="HTH_ARAC_FAMILY_1"/>
    <property type="match status" value="1"/>
</dbReference>
<comment type="subcellular location">
    <subcellularLocation>
        <location evidence="1">Cell envelope</location>
    </subcellularLocation>
</comment>
<feature type="domain" description="Fe/B12 periplasmic-binding" evidence="11">
    <location>
        <begin position="402"/>
        <end position="658"/>
    </location>
</feature>
<dbReference type="PROSITE" id="PS01124">
    <property type="entry name" value="HTH_ARAC_FAMILY_2"/>
    <property type="match status" value="1"/>
</dbReference>
<dbReference type="InterPro" id="IPR002491">
    <property type="entry name" value="ABC_transptr_periplasmic_BD"/>
</dbReference>
<dbReference type="Pfam" id="PF12833">
    <property type="entry name" value="HTH_18"/>
    <property type="match status" value="1"/>
</dbReference>